<dbReference type="Proteomes" id="UP001055811">
    <property type="component" value="Linkage Group LG02"/>
</dbReference>
<reference evidence="2" key="1">
    <citation type="journal article" date="2022" name="Mol. Ecol. Resour.">
        <title>The genomes of chicory, endive, great burdock and yacon provide insights into Asteraceae palaeo-polyploidization history and plant inulin production.</title>
        <authorList>
            <person name="Fan W."/>
            <person name="Wang S."/>
            <person name="Wang H."/>
            <person name="Wang A."/>
            <person name="Jiang F."/>
            <person name="Liu H."/>
            <person name="Zhao H."/>
            <person name="Xu D."/>
            <person name="Zhang Y."/>
        </authorList>
    </citation>
    <scope>NUCLEOTIDE SEQUENCE [LARGE SCALE GENOMIC DNA]</scope>
    <source>
        <strain evidence="2">cv. Punajuju</strain>
    </source>
</reference>
<gene>
    <name evidence="1" type="ORF">L2E82_08080</name>
</gene>
<dbReference type="EMBL" id="CM042010">
    <property type="protein sequence ID" value="KAI3778697.1"/>
    <property type="molecule type" value="Genomic_DNA"/>
</dbReference>
<sequence length="248" mass="27169">MSVLFPRKSIRISQPSSNNVGVGIILETPSSKNTVDANQNVKSLDACNEGVQMNWKVLEEISESLNQKKGESLCLSSDAIKKELDKNMQTLATVLADEKSCGGEDTMGKLIRAFGELKQLSSAFDTSEHKEKHSVFTSDAMKSLQVVVESLQGSRPLIDDFLKKNVKTQDVKVVQKEVSESSSTSEVHQEEDNFHDAGNENSNVDDSPVEVVKEKQSNGGNNQDPKGKKGKGNNMGRNKSKKNKGKKK</sequence>
<keyword evidence="2" id="KW-1185">Reference proteome</keyword>
<protein>
    <submittedName>
        <fullName evidence="1">Uncharacterized protein</fullName>
    </submittedName>
</protein>
<organism evidence="1 2">
    <name type="scientific">Cichorium intybus</name>
    <name type="common">Chicory</name>
    <dbReference type="NCBI Taxonomy" id="13427"/>
    <lineage>
        <taxon>Eukaryota</taxon>
        <taxon>Viridiplantae</taxon>
        <taxon>Streptophyta</taxon>
        <taxon>Embryophyta</taxon>
        <taxon>Tracheophyta</taxon>
        <taxon>Spermatophyta</taxon>
        <taxon>Magnoliopsida</taxon>
        <taxon>eudicotyledons</taxon>
        <taxon>Gunneridae</taxon>
        <taxon>Pentapetalae</taxon>
        <taxon>asterids</taxon>
        <taxon>campanulids</taxon>
        <taxon>Asterales</taxon>
        <taxon>Asteraceae</taxon>
        <taxon>Cichorioideae</taxon>
        <taxon>Cichorieae</taxon>
        <taxon>Cichoriinae</taxon>
        <taxon>Cichorium</taxon>
    </lineage>
</organism>
<reference evidence="1 2" key="2">
    <citation type="journal article" date="2022" name="Mol. Ecol. Resour.">
        <title>The genomes of chicory, endive, great burdock and yacon provide insights into Asteraceae paleo-polyploidization history and plant inulin production.</title>
        <authorList>
            <person name="Fan W."/>
            <person name="Wang S."/>
            <person name="Wang H."/>
            <person name="Wang A."/>
            <person name="Jiang F."/>
            <person name="Liu H."/>
            <person name="Zhao H."/>
            <person name="Xu D."/>
            <person name="Zhang Y."/>
        </authorList>
    </citation>
    <scope>NUCLEOTIDE SEQUENCE [LARGE SCALE GENOMIC DNA]</scope>
    <source>
        <strain evidence="2">cv. Punajuju</strain>
        <tissue evidence="1">Leaves</tissue>
    </source>
</reference>
<proteinExistence type="predicted"/>
<comment type="caution">
    <text evidence="1">The sequence shown here is derived from an EMBL/GenBank/DDBJ whole genome shotgun (WGS) entry which is preliminary data.</text>
</comment>
<name>A0ACB9G5J9_CICIN</name>
<evidence type="ECO:0000313" key="1">
    <source>
        <dbReference type="EMBL" id="KAI3778697.1"/>
    </source>
</evidence>
<accession>A0ACB9G5J9</accession>
<evidence type="ECO:0000313" key="2">
    <source>
        <dbReference type="Proteomes" id="UP001055811"/>
    </source>
</evidence>